<dbReference type="EMBL" id="UZWD01000004">
    <property type="protein sequence ID" value="VDS03219.1"/>
    <property type="molecule type" value="Genomic_DNA"/>
</dbReference>
<dbReference type="Proteomes" id="UP000268844">
    <property type="component" value="Unassembled WGS sequence"/>
</dbReference>
<dbReference type="InterPro" id="IPR029058">
    <property type="entry name" value="AB_hydrolase_fold"/>
</dbReference>
<sequence>MSMERYFPYYQGTPFFSLQQDSRFSYCLYVPPSYYRDEVKQVRLIVAVHGTKRTAEGYRDAFASLAEETGCVVMAPLFPMGVSAPYAAAPEEQHNYKYLEFKGIRFDQSLIAMVGQVREALGKIAPEFLLFGFSGGGQFVHRFYYLHPERLLGVSVGAPGSVTRIDPDVEWWPGTAGVAERFGKAIDIAALRRVPVHLVVGALDTETWNVRIKPDSWTWREGANDAGANRVERLEALRQNLESHGIDVTLDSVAGVAHSGTQVLNPVFDFFRKCLAQKDRK</sequence>
<keyword evidence="2" id="KW-1185">Reference proteome</keyword>
<accession>A0A447I6S1</accession>
<gene>
    <name evidence="1" type="ORF">DEVEQU_00340</name>
</gene>
<evidence type="ECO:0000313" key="2">
    <source>
        <dbReference type="Proteomes" id="UP000268844"/>
    </source>
</evidence>
<name>A0A447I6S1_9HYPH</name>
<protein>
    <recommendedName>
        <fullName evidence="3">Alpha/beta hydrolase</fullName>
    </recommendedName>
</protein>
<reference evidence="1 2" key="1">
    <citation type="submission" date="2018-12" db="EMBL/GenBank/DDBJ databases">
        <authorList>
            <person name="Criscuolo A."/>
        </authorList>
    </citation>
    <scope>NUCLEOTIDE SEQUENCE [LARGE SCALE GENOMIC DNA]</scope>
    <source>
        <strain evidence="1">ACIP1116281</strain>
    </source>
</reference>
<dbReference type="Gene3D" id="3.40.50.1820">
    <property type="entry name" value="alpha/beta hydrolase"/>
    <property type="match status" value="1"/>
</dbReference>
<organism evidence="1 2">
    <name type="scientific">Devosia equisanguinis</name>
    <dbReference type="NCBI Taxonomy" id="2490941"/>
    <lineage>
        <taxon>Bacteria</taxon>
        <taxon>Pseudomonadati</taxon>
        <taxon>Pseudomonadota</taxon>
        <taxon>Alphaproteobacteria</taxon>
        <taxon>Hyphomicrobiales</taxon>
        <taxon>Devosiaceae</taxon>
        <taxon>Devosia</taxon>
    </lineage>
</organism>
<proteinExistence type="predicted"/>
<dbReference type="SUPFAM" id="SSF53474">
    <property type="entry name" value="alpha/beta-Hydrolases"/>
    <property type="match status" value="1"/>
</dbReference>
<evidence type="ECO:0000313" key="1">
    <source>
        <dbReference type="EMBL" id="VDS03219.1"/>
    </source>
</evidence>
<dbReference type="OrthoDB" id="332706at2"/>
<dbReference type="AlphaFoldDB" id="A0A447I6S1"/>
<evidence type="ECO:0008006" key="3">
    <source>
        <dbReference type="Google" id="ProtNLM"/>
    </source>
</evidence>